<dbReference type="EnsemblProtists" id="HpaT801315">
    <property type="protein sequence ID" value="HpaP801315"/>
    <property type="gene ID" value="HpaG801315"/>
</dbReference>
<dbReference type="VEuPathDB" id="FungiDB:HpaG801315"/>
<evidence type="ECO:0000313" key="2">
    <source>
        <dbReference type="EnsemblProtists" id="HpaP801315"/>
    </source>
</evidence>
<name>M4B4W5_HYAAE</name>
<feature type="region of interest" description="Disordered" evidence="1">
    <location>
        <begin position="24"/>
        <end position="52"/>
    </location>
</feature>
<dbReference type="InParanoid" id="M4B4W5"/>
<organism evidence="2 3">
    <name type="scientific">Hyaloperonospora arabidopsidis (strain Emoy2)</name>
    <name type="common">Downy mildew agent</name>
    <name type="synonym">Peronospora arabidopsidis</name>
    <dbReference type="NCBI Taxonomy" id="559515"/>
    <lineage>
        <taxon>Eukaryota</taxon>
        <taxon>Sar</taxon>
        <taxon>Stramenopiles</taxon>
        <taxon>Oomycota</taxon>
        <taxon>Peronosporomycetes</taxon>
        <taxon>Peronosporales</taxon>
        <taxon>Peronosporaceae</taxon>
        <taxon>Hyaloperonospora</taxon>
    </lineage>
</organism>
<accession>M4B4W5</accession>
<protein>
    <submittedName>
        <fullName evidence="2">Uncharacterized protein</fullName>
    </submittedName>
</protein>
<reference evidence="3" key="1">
    <citation type="journal article" date="2010" name="Science">
        <title>Signatures of adaptation to obligate biotrophy in the Hyaloperonospora arabidopsidis genome.</title>
        <authorList>
            <person name="Baxter L."/>
            <person name="Tripathy S."/>
            <person name="Ishaque N."/>
            <person name="Boot N."/>
            <person name="Cabral A."/>
            <person name="Kemen E."/>
            <person name="Thines M."/>
            <person name="Ah-Fong A."/>
            <person name="Anderson R."/>
            <person name="Badejoko W."/>
            <person name="Bittner-Eddy P."/>
            <person name="Boore J.L."/>
            <person name="Chibucos M.C."/>
            <person name="Coates M."/>
            <person name="Dehal P."/>
            <person name="Delehaunty K."/>
            <person name="Dong S."/>
            <person name="Downton P."/>
            <person name="Dumas B."/>
            <person name="Fabro G."/>
            <person name="Fronick C."/>
            <person name="Fuerstenberg S.I."/>
            <person name="Fulton L."/>
            <person name="Gaulin E."/>
            <person name="Govers F."/>
            <person name="Hughes L."/>
            <person name="Humphray S."/>
            <person name="Jiang R.H."/>
            <person name="Judelson H."/>
            <person name="Kamoun S."/>
            <person name="Kyung K."/>
            <person name="Meijer H."/>
            <person name="Minx P."/>
            <person name="Morris P."/>
            <person name="Nelson J."/>
            <person name="Phuntumart V."/>
            <person name="Qutob D."/>
            <person name="Rehmany A."/>
            <person name="Rougon-Cardoso A."/>
            <person name="Ryden P."/>
            <person name="Torto-Alalibo T."/>
            <person name="Studholme D."/>
            <person name="Wang Y."/>
            <person name="Win J."/>
            <person name="Wood J."/>
            <person name="Clifton S.W."/>
            <person name="Rogers J."/>
            <person name="Van den Ackerveken G."/>
            <person name="Jones J.D."/>
            <person name="McDowell J.M."/>
            <person name="Beynon J."/>
            <person name="Tyler B.M."/>
        </authorList>
    </citation>
    <scope>NUCLEOTIDE SEQUENCE [LARGE SCALE GENOMIC DNA]</scope>
    <source>
        <strain evidence="3">Emoy2</strain>
    </source>
</reference>
<feature type="compositionally biased region" description="Polar residues" evidence="1">
    <location>
        <begin position="30"/>
        <end position="52"/>
    </location>
</feature>
<dbReference type="AlphaFoldDB" id="M4B4W5"/>
<dbReference type="Proteomes" id="UP000011713">
    <property type="component" value="Unassembled WGS sequence"/>
</dbReference>
<evidence type="ECO:0000313" key="3">
    <source>
        <dbReference type="Proteomes" id="UP000011713"/>
    </source>
</evidence>
<reference evidence="2" key="2">
    <citation type="submission" date="2015-06" db="UniProtKB">
        <authorList>
            <consortium name="EnsemblProtists"/>
        </authorList>
    </citation>
    <scope>IDENTIFICATION</scope>
    <source>
        <strain evidence="2">Emoy2</strain>
    </source>
</reference>
<evidence type="ECO:0000256" key="1">
    <source>
        <dbReference type="SAM" id="MobiDB-lite"/>
    </source>
</evidence>
<dbReference type="HOGENOM" id="CLU_3091429_0_0_1"/>
<proteinExistence type="predicted"/>
<keyword evidence="3" id="KW-1185">Reference proteome</keyword>
<dbReference type="EMBL" id="JH598325">
    <property type="status" value="NOT_ANNOTATED_CDS"/>
    <property type="molecule type" value="Genomic_DNA"/>
</dbReference>
<sequence length="52" mass="5433">MMDSIIAPLELTPREGLTLGWIPLHPGLSPSRTSEAHASSPGLTSQEGKAHG</sequence>